<proteinExistence type="inferred from homology"/>
<comment type="similarity">
    <text evidence="1">Belongs to the UPF0225 family.</text>
</comment>
<dbReference type="InterPro" id="IPR032710">
    <property type="entry name" value="NTF2-like_dom_sf"/>
</dbReference>
<evidence type="ECO:0000313" key="5">
    <source>
        <dbReference type="Proteomes" id="UP001598448"/>
    </source>
</evidence>
<dbReference type="Pfam" id="PF17775">
    <property type="entry name" value="YchJ_M-like"/>
    <property type="match status" value="1"/>
</dbReference>
<dbReference type="Proteomes" id="UP001598448">
    <property type="component" value="Unassembled WGS sequence"/>
</dbReference>
<reference evidence="4 5" key="1">
    <citation type="submission" date="2024-09" db="EMBL/GenBank/DDBJ databases">
        <title>The Natural Products Discovery Center: Release of the First 8490 Sequenced Strains for Exploring Actinobacteria Biosynthetic Diversity.</title>
        <authorList>
            <person name="Kalkreuter E."/>
            <person name="Kautsar S.A."/>
            <person name="Yang D."/>
            <person name="Bader C.D."/>
            <person name="Teijaro C.N."/>
            <person name="Fluegel L."/>
            <person name="Davis C.M."/>
            <person name="Simpson J.R."/>
            <person name="Lauterbach L."/>
            <person name="Steele A.D."/>
            <person name="Gui C."/>
            <person name="Meng S."/>
            <person name="Li G."/>
            <person name="Viehrig K."/>
            <person name="Ye F."/>
            <person name="Su P."/>
            <person name="Kiefer A.F."/>
            <person name="Nichols A."/>
            <person name="Cepeda A.J."/>
            <person name="Yan W."/>
            <person name="Fan B."/>
            <person name="Jiang Y."/>
            <person name="Adhikari A."/>
            <person name="Zheng C.-J."/>
            <person name="Schuster L."/>
            <person name="Cowan T.M."/>
            <person name="Smanski M.J."/>
            <person name="Chevrette M.G."/>
            <person name="De Carvalho L.P.S."/>
            <person name="Shen B."/>
        </authorList>
    </citation>
    <scope>NUCLEOTIDE SEQUENCE [LARGE SCALE GENOMIC DNA]</scope>
    <source>
        <strain evidence="4 5">NPDC058348</strain>
    </source>
</reference>
<dbReference type="PANTHER" id="PTHR33747:SF1">
    <property type="entry name" value="ADENYLATE CYCLASE-ASSOCIATED CAP C-TERMINAL DOMAIN-CONTAINING PROTEIN"/>
    <property type="match status" value="1"/>
</dbReference>
<evidence type="ECO:0000256" key="1">
    <source>
        <dbReference type="HAMAP-Rule" id="MF_00612"/>
    </source>
</evidence>
<evidence type="ECO:0000259" key="3">
    <source>
        <dbReference type="Pfam" id="PF17775"/>
    </source>
</evidence>
<name>A0ABW6FES5_9ACTN</name>
<evidence type="ECO:0000313" key="4">
    <source>
        <dbReference type="EMBL" id="MFD5098153.1"/>
    </source>
</evidence>
<gene>
    <name evidence="4" type="ORF">ACFWJN_04100</name>
</gene>
<feature type="domain" description="YchJ-like middle NTF2-like" evidence="3">
    <location>
        <begin position="52"/>
        <end position="146"/>
    </location>
</feature>
<dbReference type="RefSeq" id="WP_386708597.1">
    <property type="nucleotide sequence ID" value="NZ_JBHXIJ010000014.1"/>
</dbReference>
<protein>
    <recommendedName>
        <fullName evidence="1">UPF0225 protein ACFWJN_04100</fullName>
    </recommendedName>
</protein>
<dbReference type="SUPFAM" id="SSF54427">
    <property type="entry name" value="NTF2-like"/>
    <property type="match status" value="1"/>
</dbReference>
<evidence type="ECO:0000256" key="2">
    <source>
        <dbReference type="SAM" id="MobiDB-lite"/>
    </source>
</evidence>
<dbReference type="HAMAP" id="MF_00612">
    <property type="entry name" value="UPF0225"/>
    <property type="match status" value="1"/>
</dbReference>
<dbReference type="InterPro" id="IPR023006">
    <property type="entry name" value="YchJ-like"/>
</dbReference>
<feature type="region of interest" description="Disordered" evidence="2">
    <location>
        <begin position="1"/>
        <end position="24"/>
    </location>
</feature>
<organism evidence="4 5">
    <name type="scientific">Streptomyces albidochromogenes</name>
    <dbReference type="NCBI Taxonomy" id="329524"/>
    <lineage>
        <taxon>Bacteria</taxon>
        <taxon>Bacillati</taxon>
        <taxon>Actinomycetota</taxon>
        <taxon>Actinomycetes</taxon>
        <taxon>Kitasatosporales</taxon>
        <taxon>Streptomycetaceae</taxon>
        <taxon>Streptomyces</taxon>
    </lineage>
</organism>
<sequence length="150" mass="16354">MSRRSARGTSRSPRSRPVPPPLTSASPCPCGLTVPYGDCCGRFHSGSAAAPTAELLMRSRYSAFVAQDAAYLMRSWHPDTRPATLDLDPDTRWQGLDILATTDGSAFHTTGTVTFRAHYAHGGESGSLHEQSRFARHDGAWVYLDAVFTR</sequence>
<keyword evidence="5" id="KW-1185">Reference proteome</keyword>
<comment type="caution">
    <text evidence="4">The sequence shown here is derived from an EMBL/GenBank/DDBJ whole genome shotgun (WGS) entry which is preliminary data.</text>
</comment>
<dbReference type="Gene3D" id="3.10.450.50">
    <property type="match status" value="1"/>
</dbReference>
<accession>A0ABW6FES5</accession>
<dbReference type="InterPro" id="IPR048469">
    <property type="entry name" value="YchJ-like_M"/>
</dbReference>
<dbReference type="EMBL" id="JBHXIJ010000014">
    <property type="protein sequence ID" value="MFD5098153.1"/>
    <property type="molecule type" value="Genomic_DNA"/>
</dbReference>
<dbReference type="PANTHER" id="PTHR33747">
    <property type="entry name" value="UPF0225 PROTEIN SCO1677"/>
    <property type="match status" value="1"/>
</dbReference>